<dbReference type="InParanoid" id="A0A0D2X407"/>
<evidence type="ECO:0000313" key="1">
    <source>
        <dbReference type="EMBL" id="KJE95229.1"/>
    </source>
</evidence>
<keyword evidence="2" id="KW-1185">Reference proteome</keyword>
<gene>
    <name evidence="1" type="ORF">CAOG_009892</name>
</gene>
<dbReference type="EMBL" id="KE346368">
    <property type="protein sequence ID" value="KJE95229.1"/>
    <property type="molecule type" value="Genomic_DNA"/>
</dbReference>
<evidence type="ECO:0000313" key="2">
    <source>
        <dbReference type="Proteomes" id="UP000008743"/>
    </source>
</evidence>
<proteinExistence type="predicted"/>
<accession>A0A0D2X407</accession>
<name>A0A0D2X407_CAPO3</name>
<protein>
    <submittedName>
        <fullName evidence="1">Uncharacterized protein</fullName>
    </submittedName>
</protein>
<organism evidence="1 2">
    <name type="scientific">Capsaspora owczarzaki (strain ATCC 30864)</name>
    <dbReference type="NCBI Taxonomy" id="595528"/>
    <lineage>
        <taxon>Eukaryota</taxon>
        <taxon>Filasterea</taxon>
        <taxon>Capsaspora</taxon>
    </lineage>
</organism>
<sequence>MARGKRRARNAEVLRELGGDFSSAEESVEVLHILLNKVAEAFDLIMLESELSVLNA</sequence>
<dbReference type="AlphaFoldDB" id="A0A0D2X407"/>
<reference evidence="2" key="1">
    <citation type="submission" date="2011-02" db="EMBL/GenBank/DDBJ databases">
        <title>The Genome Sequence of Capsaspora owczarzaki ATCC 30864.</title>
        <authorList>
            <person name="Russ C."/>
            <person name="Cuomo C."/>
            <person name="Burger G."/>
            <person name="Gray M.W."/>
            <person name="Holland P.W.H."/>
            <person name="King N."/>
            <person name="Lang F.B.F."/>
            <person name="Roger A.J."/>
            <person name="Ruiz-Trillo I."/>
            <person name="Young S.K."/>
            <person name="Zeng Q."/>
            <person name="Gargeya S."/>
            <person name="Alvarado L."/>
            <person name="Berlin A."/>
            <person name="Chapman S.B."/>
            <person name="Chen Z."/>
            <person name="Freedman E."/>
            <person name="Gellesch M."/>
            <person name="Goldberg J."/>
            <person name="Griggs A."/>
            <person name="Gujja S."/>
            <person name="Heilman E."/>
            <person name="Heiman D."/>
            <person name="Howarth C."/>
            <person name="Mehta T."/>
            <person name="Neiman D."/>
            <person name="Pearson M."/>
            <person name="Roberts A."/>
            <person name="Saif S."/>
            <person name="Shea T."/>
            <person name="Shenoy N."/>
            <person name="Sisk P."/>
            <person name="Stolte C."/>
            <person name="Sykes S."/>
            <person name="White J."/>
            <person name="Yandava C."/>
            <person name="Haas B."/>
            <person name="Nusbaum C."/>
            <person name="Birren B."/>
        </authorList>
    </citation>
    <scope>NUCLEOTIDE SEQUENCE</scope>
    <source>
        <strain evidence="2">ATCC 30864</strain>
    </source>
</reference>
<dbReference type="Proteomes" id="UP000008743">
    <property type="component" value="Unassembled WGS sequence"/>
</dbReference>